<dbReference type="Proteomes" id="UP000515819">
    <property type="component" value="Chromosome"/>
</dbReference>
<name>A0A7G9FN32_9FIRM</name>
<accession>A0A7G9FN32</accession>
<organism evidence="2 3">
    <name type="scientific">Wujia chipingensis</name>
    <dbReference type="NCBI Taxonomy" id="2763670"/>
    <lineage>
        <taxon>Bacteria</taxon>
        <taxon>Bacillati</taxon>
        <taxon>Bacillota</taxon>
        <taxon>Clostridia</taxon>
        <taxon>Lachnospirales</taxon>
        <taxon>Lachnospiraceae</taxon>
        <taxon>Wujia</taxon>
    </lineage>
</organism>
<gene>
    <name evidence="2" type="ORF">H9Q76_01220</name>
</gene>
<dbReference type="EMBL" id="CP060632">
    <property type="protein sequence ID" value="QNL99963.1"/>
    <property type="molecule type" value="Genomic_DNA"/>
</dbReference>
<dbReference type="KEGG" id="wcp:H9Q76_01220"/>
<sequence length="190" mass="21326">MYDNFLFRAKRTVYKWWCIVYKPVYKLIHSGEWPEEKEPDVKYAAPTKPSQSETLDAQALADAVLDTNRQSQHNIDDLVSEAAHMSAEPTAFAPAVNAEPDISSTNSALDPEEIPAGVDDDVLARANEIMARLNREAAEDEEKKQREIEAAKEKAAEQERLAAILKSTERNIDAFIQEGLSKQHQQDDGN</sequence>
<feature type="region of interest" description="Disordered" evidence="1">
    <location>
        <begin position="36"/>
        <end position="55"/>
    </location>
</feature>
<evidence type="ECO:0000256" key="1">
    <source>
        <dbReference type="SAM" id="MobiDB-lite"/>
    </source>
</evidence>
<reference evidence="2 3" key="1">
    <citation type="submission" date="2020-08" db="EMBL/GenBank/DDBJ databases">
        <authorList>
            <person name="Liu C."/>
            <person name="Sun Q."/>
        </authorList>
    </citation>
    <scope>NUCLEOTIDE SEQUENCE [LARGE SCALE GENOMIC DNA]</scope>
    <source>
        <strain evidence="2 3">NSJ-4</strain>
    </source>
</reference>
<proteinExistence type="predicted"/>
<dbReference type="RefSeq" id="WP_249321405.1">
    <property type="nucleotide sequence ID" value="NZ_CP060632.1"/>
</dbReference>
<evidence type="ECO:0000313" key="3">
    <source>
        <dbReference type="Proteomes" id="UP000515819"/>
    </source>
</evidence>
<dbReference type="AlphaFoldDB" id="A0A7G9FN32"/>
<feature type="region of interest" description="Disordered" evidence="1">
    <location>
        <begin position="136"/>
        <end position="155"/>
    </location>
</feature>
<keyword evidence="3" id="KW-1185">Reference proteome</keyword>
<protein>
    <submittedName>
        <fullName evidence="2">Uncharacterized protein</fullName>
    </submittedName>
</protein>
<evidence type="ECO:0000313" key="2">
    <source>
        <dbReference type="EMBL" id="QNL99963.1"/>
    </source>
</evidence>